<proteinExistence type="predicted"/>
<dbReference type="AlphaFoldDB" id="A0A419W433"/>
<feature type="chain" id="PRO_5019568735" description="NIPSNAP protein" evidence="1">
    <location>
        <begin position="20"/>
        <end position="262"/>
    </location>
</feature>
<evidence type="ECO:0000313" key="3">
    <source>
        <dbReference type="Proteomes" id="UP000283387"/>
    </source>
</evidence>
<comment type="caution">
    <text evidence="2">The sequence shown here is derived from an EMBL/GenBank/DDBJ whole genome shotgun (WGS) entry which is preliminary data.</text>
</comment>
<evidence type="ECO:0000313" key="2">
    <source>
        <dbReference type="EMBL" id="RKD90213.1"/>
    </source>
</evidence>
<feature type="signal peptide" evidence="1">
    <location>
        <begin position="1"/>
        <end position="19"/>
    </location>
</feature>
<keyword evidence="1" id="KW-0732">Signal</keyword>
<sequence>MKKILTFALLVLWAFSASAQQNDAKEYLLFEFMKVQPGQWGDYYAVEDFWSGIHQQRVADQSIVGWDMWALLPSGTKQGPNYLTVTIFKSLKDMLNAVNSWDVMAYAKKAYPDKTDEELAEMMDKTVQSRELVYQNLLVGVDQTDDDFKMKVGMVVTLDLMKQTKDNYEKAESEIFKPWHQQIVNDGGKGHWGLIREILPVGNEAYFTHIAYSFYTDMNQLADFMNGSGGEMDMMTQIAVHEGLKTREWKELKIGRLEMMVR</sequence>
<organism evidence="2 3">
    <name type="scientific">Mangrovibacterium diazotrophicum</name>
    <dbReference type="NCBI Taxonomy" id="1261403"/>
    <lineage>
        <taxon>Bacteria</taxon>
        <taxon>Pseudomonadati</taxon>
        <taxon>Bacteroidota</taxon>
        <taxon>Bacteroidia</taxon>
        <taxon>Marinilabiliales</taxon>
        <taxon>Prolixibacteraceae</taxon>
        <taxon>Mangrovibacterium</taxon>
    </lineage>
</organism>
<dbReference type="EMBL" id="RAPN01000001">
    <property type="protein sequence ID" value="RKD90213.1"/>
    <property type="molecule type" value="Genomic_DNA"/>
</dbReference>
<evidence type="ECO:0008006" key="4">
    <source>
        <dbReference type="Google" id="ProtNLM"/>
    </source>
</evidence>
<evidence type="ECO:0000256" key="1">
    <source>
        <dbReference type="SAM" id="SignalP"/>
    </source>
</evidence>
<keyword evidence="3" id="KW-1185">Reference proteome</keyword>
<protein>
    <recommendedName>
        <fullName evidence="4">NIPSNAP protein</fullName>
    </recommendedName>
</protein>
<dbReference type="OrthoDB" id="1523802at2"/>
<name>A0A419W433_9BACT</name>
<dbReference type="RefSeq" id="WP_120271632.1">
    <property type="nucleotide sequence ID" value="NZ_RAPN01000001.1"/>
</dbReference>
<dbReference type="Proteomes" id="UP000283387">
    <property type="component" value="Unassembled WGS sequence"/>
</dbReference>
<accession>A0A419W433</accession>
<reference evidence="2 3" key="1">
    <citation type="submission" date="2018-09" db="EMBL/GenBank/DDBJ databases">
        <title>Genomic Encyclopedia of Archaeal and Bacterial Type Strains, Phase II (KMG-II): from individual species to whole genera.</title>
        <authorList>
            <person name="Goeker M."/>
        </authorList>
    </citation>
    <scope>NUCLEOTIDE SEQUENCE [LARGE SCALE GENOMIC DNA]</scope>
    <source>
        <strain evidence="2 3">DSM 27148</strain>
    </source>
</reference>
<gene>
    <name evidence="2" type="ORF">BC643_0549</name>
</gene>